<dbReference type="EMBL" id="WWBZ02000062">
    <property type="protein sequence ID" value="KAF4303265.1"/>
    <property type="molecule type" value="Genomic_DNA"/>
</dbReference>
<keyword evidence="2" id="KW-0496">Mitochondrion</keyword>
<keyword evidence="2" id="KW-0249">Electron transport</keyword>
<dbReference type="AlphaFoldDB" id="A0A8H4MZH0"/>
<protein>
    <recommendedName>
        <fullName evidence="2">NADH dehydrogenase [ubiquinone] 1 alpha subcomplex subunit</fullName>
    </recommendedName>
</protein>
<keyword evidence="4" id="KW-1185">Reference proteome</keyword>
<keyword evidence="2" id="KW-0472">Membrane</keyword>
<dbReference type="GO" id="GO:0045271">
    <property type="term" value="C:respiratory chain complex I"/>
    <property type="evidence" value="ECO:0007669"/>
    <property type="project" value="InterPro"/>
</dbReference>
<dbReference type="InterPro" id="IPR007763">
    <property type="entry name" value="NDUFA12"/>
</dbReference>
<reference evidence="3" key="1">
    <citation type="submission" date="2020-04" db="EMBL/GenBank/DDBJ databases">
        <title>Genome Assembly and Annotation of Botryosphaeria dothidea sdau 11-99, a Latent Pathogen of Apple Fruit Ring Rot in China.</title>
        <authorList>
            <person name="Yu C."/>
            <person name="Diao Y."/>
            <person name="Lu Q."/>
            <person name="Zhao J."/>
            <person name="Cui S."/>
            <person name="Peng C."/>
            <person name="He B."/>
            <person name="Liu H."/>
        </authorList>
    </citation>
    <scope>NUCLEOTIDE SEQUENCE [LARGE SCALE GENOMIC DNA]</scope>
    <source>
        <strain evidence="3">Sdau11-99</strain>
    </source>
</reference>
<proteinExistence type="inferred from homology"/>
<dbReference type="GO" id="GO:0005743">
    <property type="term" value="C:mitochondrial inner membrane"/>
    <property type="evidence" value="ECO:0007669"/>
    <property type="project" value="UniProtKB-SubCell"/>
</dbReference>
<keyword evidence="2" id="KW-0813">Transport</keyword>
<evidence type="ECO:0000256" key="1">
    <source>
        <dbReference type="ARBA" id="ARBA00007355"/>
    </source>
</evidence>
<dbReference type="GO" id="GO:0006979">
    <property type="term" value="P:response to oxidative stress"/>
    <property type="evidence" value="ECO:0007669"/>
    <property type="project" value="TreeGrafter"/>
</dbReference>
<dbReference type="PANTHER" id="PTHR12910:SF2">
    <property type="entry name" value="NADH DEHYDROGENASE [UBIQUINONE] 1 ALPHA SUBCOMPLEX SUBUNIT 12"/>
    <property type="match status" value="1"/>
</dbReference>
<gene>
    <name evidence="3" type="ORF">GTA08_BOTSDO08961</name>
</gene>
<evidence type="ECO:0000256" key="2">
    <source>
        <dbReference type="RuleBase" id="RU363103"/>
    </source>
</evidence>
<dbReference type="OrthoDB" id="274641at2759"/>
<evidence type="ECO:0000313" key="4">
    <source>
        <dbReference type="Proteomes" id="UP000572817"/>
    </source>
</evidence>
<sequence length="137" mass="16277">MSTITRTLRNLRRVGVKDAWHQMQYIGDTKAGTLIGSDRYGNKYYENLAEELPLRTRWVDYKDHEYDPSQIEPGWHAWMSYMVDKPPTEDKIMQRQLRAWEPKEHRPTLTWSRSGFKTYSTTKAKYSPWVPVAAPRK</sequence>
<name>A0A8H4MZH0_9PEZI</name>
<accession>A0A8H4MZH0</accession>
<comment type="subcellular location">
    <subcellularLocation>
        <location evidence="2">Mitochondrion inner membrane</location>
        <topology evidence="2">Peripheral membrane protein</topology>
        <orientation evidence="2">Matrix side</orientation>
    </subcellularLocation>
</comment>
<comment type="function">
    <text evidence="2">Accessory subunit of the mitochondrial membrane respiratory chain NADH dehydrogenase (Complex I), that is believed not to be involved in catalysis. Complex I functions in the transfer of electrons from NADH to the respiratory chain. The immediate electron acceptor for the enzyme is believed to be ubiquinone.</text>
</comment>
<dbReference type="Pfam" id="PF05071">
    <property type="entry name" value="NDUFA12"/>
    <property type="match status" value="1"/>
</dbReference>
<comment type="caution">
    <text evidence="3">The sequence shown here is derived from an EMBL/GenBank/DDBJ whole genome shotgun (WGS) entry which is preliminary data.</text>
</comment>
<organism evidence="3 4">
    <name type="scientific">Botryosphaeria dothidea</name>
    <dbReference type="NCBI Taxonomy" id="55169"/>
    <lineage>
        <taxon>Eukaryota</taxon>
        <taxon>Fungi</taxon>
        <taxon>Dikarya</taxon>
        <taxon>Ascomycota</taxon>
        <taxon>Pezizomycotina</taxon>
        <taxon>Dothideomycetes</taxon>
        <taxon>Dothideomycetes incertae sedis</taxon>
        <taxon>Botryosphaeriales</taxon>
        <taxon>Botryosphaeriaceae</taxon>
        <taxon>Botryosphaeria</taxon>
    </lineage>
</organism>
<dbReference type="Proteomes" id="UP000572817">
    <property type="component" value="Unassembled WGS sequence"/>
</dbReference>
<keyword evidence="2" id="KW-0999">Mitochondrion inner membrane</keyword>
<keyword evidence="2" id="KW-0679">Respiratory chain</keyword>
<dbReference type="PANTHER" id="PTHR12910">
    <property type="entry name" value="NADH-UBIQUINONE OXIDOREDUCTASE SUBUNIT B17.2"/>
    <property type="match status" value="1"/>
</dbReference>
<evidence type="ECO:0000313" key="3">
    <source>
        <dbReference type="EMBL" id="KAF4303265.1"/>
    </source>
</evidence>
<comment type="similarity">
    <text evidence="1 2">Belongs to the complex I NDUFA12 subunit family.</text>
</comment>